<reference evidence="3 4" key="1">
    <citation type="submission" date="2010-12" db="EMBL/GenBank/DDBJ databases">
        <title>Whole genome sequence of Anaerolinea thermophila UNI-1.</title>
        <authorList>
            <person name="Narita-Yamada S."/>
            <person name="Kishi E."/>
            <person name="Watanabe Y."/>
            <person name="Takasaki K."/>
            <person name="Ankai A."/>
            <person name="Oguchi A."/>
            <person name="Fukui S."/>
            <person name="Takahashi M."/>
            <person name="Yashiro I."/>
            <person name="Hosoyama A."/>
            <person name="Sekiguchi Y."/>
            <person name="Hanada S."/>
            <person name="Fujita N."/>
        </authorList>
    </citation>
    <scope>NUCLEOTIDE SEQUENCE [LARGE SCALE GENOMIC DNA]</scope>
    <source>
        <strain evidence="4">DSM 14523 / JCM 11388 / NBRC 100420 / UNI-1</strain>
    </source>
</reference>
<organism evidence="3 4">
    <name type="scientific">Anaerolinea thermophila (strain DSM 14523 / JCM 11388 / NBRC 100420 / UNI-1)</name>
    <dbReference type="NCBI Taxonomy" id="926569"/>
    <lineage>
        <taxon>Bacteria</taxon>
        <taxon>Bacillati</taxon>
        <taxon>Chloroflexota</taxon>
        <taxon>Anaerolineae</taxon>
        <taxon>Anaerolineales</taxon>
        <taxon>Anaerolineaceae</taxon>
        <taxon>Anaerolinea</taxon>
    </lineage>
</organism>
<dbReference type="InterPro" id="IPR027051">
    <property type="entry name" value="XdhC_Rossmann_dom"/>
</dbReference>
<evidence type="ECO:0000259" key="1">
    <source>
        <dbReference type="Pfam" id="PF02625"/>
    </source>
</evidence>
<dbReference type="SUPFAM" id="SSF51735">
    <property type="entry name" value="NAD(P)-binding Rossmann-fold domains"/>
    <property type="match status" value="1"/>
</dbReference>
<dbReference type="InParanoid" id="E8N4W2"/>
<dbReference type="AlphaFoldDB" id="E8N4W2"/>
<keyword evidence="4" id="KW-1185">Reference proteome</keyword>
<dbReference type="RefSeq" id="WP_013559858.1">
    <property type="nucleotide sequence ID" value="NC_014960.1"/>
</dbReference>
<dbReference type="Proteomes" id="UP000008922">
    <property type="component" value="Chromosome"/>
</dbReference>
<gene>
    <name evidence="3" type="ordered locus">ANT_14480</name>
</gene>
<dbReference type="EMBL" id="AP012029">
    <property type="protein sequence ID" value="BAJ63476.1"/>
    <property type="molecule type" value="Genomic_DNA"/>
</dbReference>
<dbReference type="STRING" id="926569.ANT_14480"/>
<dbReference type="Pfam" id="PF13478">
    <property type="entry name" value="XdhC_C"/>
    <property type="match status" value="1"/>
</dbReference>
<accession>E8N4W2</accession>
<feature type="domain" description="XdhC Rossmann" evidence="2">
    <location>
        <begin position="106"/>
        <end position="248"/>
    </location>
</feature>
<sequence length="262" mass="28049">MSVFQALAELESQGKGAVLCTVIRSAGSTPRHEGSKMIVYPDGHILGTVGGGELESRVIKEALDVYQQGKPRLLSYSMVNPKEGDPGVCGGTVQIYVEPILPKPVLLVIGGGHVGKAVAHLGKFLGFRVAISDDRPEFCNPEAIPDGDEFYPVPMRDLPQAMTITPQTYIVMTTRGSVVDVPGLPALLDSPAAYIGIIGSKRRWLTTKKALLESGIAEEKIARVHSPIGLELNAETPEEIAVSILAEIIMLRNGGTGERMRI</sequence>
<evidence type="ECO:0000313" key="3">
    <source>
        <dbReference type="EMBL" id="BAJ63476.1"/>
    </source>
</evidence>
<proteinExistence type="predicted"/>
<feature type="domain" description="XdhC- CoxI" evidence="1">
    <location>
        <begin position="12"/>
        <end position="76"/>
    </location>
</feature>
<dbReference type="PANTHER" id="PTHR30388">
    <property type="entry name" value="ALDEHYDE OXIDOREDUCTASE MOLYBDENUM COFACTOR ASSEMBLY PROTEIN"/>
    <property type="match status" value="1"/>
</dbReference>
<dbReference type="OrthoDB" id="9773039at2"/>
<protein>
    <submittedName>
        <fullName evidence="3">XdhC_ CoxI family protein</fullName>
    </submittedName>
</protein>
<evidence type="ECO:0000259" key="2">
    <source>
        <dbReference type="Pfam" id="PF13478"/>
    </source>
</evidence>
<dbReference type="eggNOG" id="COG1975">
    <property type="taxonomic scope" value="Bacteria"/>
</dbReference>
<dbReference type="Pfam" id="PF02625">
    <property type="entry name" value="XdhC_CoxI"/>
    <property type="match status" value="1"/>
</dbReference>
<dbReference type="InterPro" id="IPR036291">
    <property type="entry name" value="NAD(P)-bd_dom_sf"/>
</dbReference>
<dbReference type="Gene3D" id="3.40.50.720">
    <property type="entry name" value="NAD(P)-binding Rossmann-like Domain"/>
    <property type="match status" value="1"/>
</dbReference>
<evidence type="ECO:0000313" key="4">
    <source>
        <dbReference type="Proteomes" id="UP000008922"/>
    </source>
</evidence>
<name>E8N4W2_ANATU</name>
<dbReference type="FunCoup" id="E8N4W2">
    <property type="interactions" value="92"/>
</dbReference>
<dbReference type="InterPro" id="IPR003777">
    <property type="entry name" value="XdhC_CoxI"/>
</dbReference>
<dbReference type="PANTHER" id="PTHR30388:SF6">
    <property type="entry name" value="XANTHINE DEHYDROGENASE SUBUNIT A-RELATED"/>
    <property type="match status" value="1"/>
</dbReference>
<dbReference type="HOGENOM" id="CLU_041115_4_1_0"/>
<dbReference type="InterPro" id="IPR052698">
    <property type="entry name" value="MoCofactor_Util/Proc"/>
</dbReference>
<dbReference type="KEGG" id="atm:ANT_14480"/>